<evidence type="ECO:0000313" key="1">
    <source>
        <dbReference type="EMBL" id="CBX28020.1"/>
    </source>
</evidence>
<reference evidence="1" key="1">
    <citation type="journal article" date="2011" name="Environ. Microbiol.">
        <title>Genomic insights into the metabolic potential of the polycyclic aromatic hydrocarbon degrading sulfate-reducing Deltaproteobacterium N47.</title>
        <authorList>
            <person name="Bergmann F."/>
            <person name="Selesi D."/>
            <person name="Weinmaier T."/>
            <person name="Tischler P."/>
            <person name="Rattei T."/>
            <person name="Meckenstock R.U."/>
        </authorList>
    </citation>
    <scope>NUCLEOTIDE SEQUENCE</scope>
</reference>
<dbReference type="InterPro" id="IPR024208">
    <property type="entry name" value="DUF3842"/>
</dbReference>
<dbReference type="EMBL" id="FR695868">
    <property type="protein sequence ID" value="CBX28020.1"/>
    <property type="molecule type" value="Genomic_DNA"/>
</dbReference>
<gene>
    <name evidence="1" type="ORF">N47_G33440</name>
</gene>
<dbReference type="AlphaFoldDB" id="E1YBS6"/>
<evidence type="ECO:0008006" key="2">
    <source>
        <dbReference type="Google" id="ProtNLM"/>
    </source>
</evidence>
<sequence length="148" mass="15690">MSEGKKIKRICVIDGQGGGIGSAIIKRLREVVDENVEILALGTNAIATSQMLKAGANRGASGENSIIHTVKQVDIVIGPIGIILANAMMGEVTPEISQSVSACGAKKLLLPLSQENIEIIGVSSSPFPHLIEEMIEKNLKEFIKKTSE</sequence>
<organism evidence="1">
    <name type="scientific">uncultured Desulfobacterium sp</name>
    <dbReference type="NCBI Taxonomy" id="201089"/>
    <lineage>
        <taxon>Bacteria</taxon>
        <taxon>Pseudomonadati</taxon>
        <taxon>Thermodesulfobacteriota</taxon>
        <taxon>Desulfobacteria</taxon>
        <taxon>Desulfobacterales</taxon>
        <taxon>Desulfobacteriaceae</taxon>
        <taxon>Desulfobacterium</taxon>
        <taxon>environmental samples</taxon>
    </lineage>
</organism>
<dbReference type="Pfam" id="PF12953">
    <property type="entry name" value="DUF3842"/>
    <property type="match status" value="1"/>
</dbReference>
<protein>
    <recommendedName>
        <fullName evidence="2">DUF3842 family protein</fullName>
    </recommendedName>
</protein>
<accession>E1YBS6</accession>
<name>E1YBS6_9BACT</name>
<proteinExistence type="predicted"/>